<dbReference type="Proteomes" id="UP000033854">
    <property type="component" value="Unassembled WGS sequence"/>
</dbReference>
<dbReference type="InterPro" id="IPR037229">
    <property type="entry name" value="Ribosomal_bL35_sf"/>
</dbReference>
<dbReference type="InterPro" id="IPR021137">
    <property type="entry name" value="Ribosomal_bL35-like"/>
</dbReference>
<comment type="caution">
    <text evidence="6">The sequence shown here is derived from an EMBL/GenBank/DDBJ whole genome shotgun (WGS) entry which is preliminary data.</text>
</comment>
<evidence type="ECO:0000313" key="6">
    <source>
        <dbReference type="EMBL" id="KKS42363.1"/>
    </source>
</evidence>
<organism evidence="6 7">
    <name type="scientific">Candidatus Collierbacteria bacterium GW2011_GWA2_42_17</name>
    <dbReference type="NCBI Taxonomy" id="1618378"/>
    <lineage>
        <taxon>Bacteria</taxon>
        <taxon>Candidatus Collieribacteriota</taxon>
    </lineage>
</organism>
<evidence type="ECO:0000256" key="3">
    <source>
        <dbReference type="ARBA" id="ARBA00023274"/>
    </source>
</evidence>
<dbReference type="GO" id="GO:0006412">
    <property type="term" value="P:translation"/>
    <property type="evidence" value="ECO:0007669"/>
    <property type="project" value="UniProtKB-UniRule"/>
</dbReference>
<dbReference type="GO" id="GO:1990904">
    <property type="term" value="C:ribonucleoprotein complex"/>
    <property type="evidence" value="ECO:0007669"/>
    <property type="project" value="UniProtKB-KW"/>
</dbReference>
<dbReference type="EMBL" id="LCDA01000015">
    <property type="protein sequence ID" value="KKS42363.1"/>
    <property type="molecule type" value="Genomic_DNA"/>
</dbReference>
<dbReference type="GO" id="GO:0003735">
    <property type="term" value="F:structural constituent of ribosome"/>
    <property type="evidence" value="ECO:0007669"/>
    <property type="project" value="InterPro"/>
</dbReference>
<name>A0A0G1BY67_9BACT</name>
<dbReference type="GO" id="GO:0005840">
    <property type="term" value="C:ribosome"/>
    <property type="evidence" value="ECO:0007669"/>
    <property type="project" value="UniProtKB-KW"/>
</dbReference>
<reference evidence="6 7" key="1">
    <citation type="journal article" date="2015" name="Nature">
        <title>rRNA introns, odd ribosomes, and small enigmatic genomes across a large radiation of phyla.</title>
        <authorList>
            <person name="Brown C.T."/>
            <person name="Hug L.A."/>
            <person name="Thomas B.C."/>
            <person name="Sharon I."/>
            <person name="Castelle C.J."/>
            <person name="Singh A."/>
            <person name="Wilkins M.J."/>
            <person name="Williams K.H."/>
            <person name="Banfield J.F."/>
        </authorList>
    </citation>
    <scope>NUCLEOTIDE SEQUENCE [LARGE SCALE GENOMIC DNA]</scope>
</reference>
<dbReference type="PRINTS" id="PR00064">
    <property type="entry name" value="RIBOSOMALL35"/>
</dbReference>
<evidence type="ECO:0000256" key="4">
    <source>
        <dbReference type="HAMAP-Rule" id="MF_00514"/>
    </source>
</evidence>
<dbReference type="HAMAP" id="MF_00514">
    <property type="entry name" value="Ribosomal_bL35"/>
    <property type="match status" value="1"/>
</dbReference>
<protein>
    <recommendedName>
        <fullName evidence="4">Large ribosomal subunit protein bL35</fullName>
    </recommendedName>
</protein>
<dbReference type="InterPro" id="IPR001706">
    <property type="entry name" value="Ribosomal_bL35"/>
</dbReference>
<dbReference type="SUPFAM" id="SSF143034">
    <property type="entry name" value="L35p-like"/>
    <property type="match status" value="1"/>
</dbReference>
<gene>
    <name evidence="4" type="primary">rpmI</name>
    <name evidence="6" type="ORF">UV06_C0015G0006</name>
</gene>
<dbReference type="Pfam" id="PF01632">
    <property type="entry name" value="Ribosomal_L35p"/>
    <property type="match status" value="1"/>
</dbReference>
<accession>A0A0G1BY67</accession>
<evidence type="ECO:0000256" key="5">
    <source>
        <dbReference type="RuleBase" id="RU000568"/>
    </source>
</evidence>
<keyword evidence="2 4" id="KW-0689">Ribosomal protein</keyword>
<sequence>MSKTKQKTRKIVMKRFKITGTGKVLRRSPYMRHLRRKKSKRLIRRYRHYQEVTGKIATKIKQMLHL</sequence>
<evidence type="ECO:0000256" key="1">
    <source>
        <dbReference type="ARBA" id="ARBA00006598"/>
    </source>
</evidence>
<evidence type="ECO:0000256" key="2">
    <source>
        <dbReference type="ARBA" id="ARBA00022980"/>
    </source>
</evidence>
<dbReference type="AlphaFoldDB" id="A0A0G1BY67"/>
<evidence type="ECO:0000313" key="7">
    <source>
        <dbReference type="Proteomes" id="UP000033854"/>
    </source>
</evidence>
<proteinExistence type="inferred from homology"/>
<comment type="similarity">
    <text evidence="1 4 5">Belongs to the bacterial ribosomal protein bL35 family.</text>
</comment>
<dbReference type="Gene3D" id="4.10.410.60">
    <property type="match status" value="1"/>
</dbReference>
<keyword evidence="3 4" id="KW-0687">Ribonucleoprotein</keyword>
<dbReference type="PATRIC" id="fig|1618378.3.peg.828"/>